<sequence length="44" mass="5351">MGRQAALLFYQHFKFEFVAVWGDEFSISENEINDWIKTFNKDYD</sequence>
<protein>
    <submittedName>
        <fullName evidence="1">Uncharacterized protein</fullName>
    </submittedName>
</protein>
<gene>
    <name evidence="1" type="ORF">S12H4_35920</name>
</gene>
<accession>X1TLM8</accession>
<dbReference type="AlphaFoldDB" id="X1TLM8"/>
<reference evidence="1" key="1">
    <citation type="journal article" date="2014" name="Front. Microbiol.">
        <title>High frequency of phylogenetically diverse reductive dehalogenase-homologous genes in deep subseafloor sedimentary metagenomes.</title>
        <authorList>
            <person name="Kawai M."/>
            <person name="Futagami T."/>
            <person name="Toyoda A."/>
            <person name="Takaki Y."/>
            <person name="Nishi S."/>
            <person name="Hori S."/>
            <person name="Arai W."/>
            <person name="Tsubouchi T."/>
            <person name="Morono Y."/>
            <person name="Uchiyama I."/>
            <person name="Ito T."/>
            <person name="Fujiyama A."/>
            <person name="Inagaki F."/>
            <person name="Takami H."/>
        </authorList>
    </citation>
    <scope>NUCLEOTIDE SEQUENCE</scope>
    <source>
        <strain evidence="1">Expedition CK06-06</strain>
    </source>
</reference>
<comment type="caution">
    <text evidence="1">The sequence shown here is derived from an EMBL/GenBank/DDBJ whole genome shotgun (WGS) entry which is preliminary data.</text>
</comment>
<organism evidence="1">
    <name type="scientific">marine sediment metagenome</name>
    <dbReference type="NCBI Taxonomy" id="412755"/>
    <lineage>
        <taxon>unclassified sequences</taxon>
        <taxon>metagenomes</taxon>
        <taxon>ecological metagenomes</taxon>
    </lineage>
</organism>
<name>X1TLM8_9ZZZZ</name>
<proteinExistence type="predicted"/>
<dbReference type="EMBL" id="BARW01021382">
    <property type="protein sequence ID" value="GAI88450.1"/>
    <property type="molecule type" value="Genomic_DNA"/>
</dbReference>
<evidence type="ECO:0000313" key="1">
    <source>
        <dbReference type="EMBL" id="GAI88450.1"/>
    </source>
</evidence>